<dbReference type="EC" id="2.1.1.177" evidence="7"/>
<comment type="catalytic activity">
    <reaction evidence="7">
        <text>pseudouridine(1915) in 23S rRNA + S-adenosyl-L-methionine = N(3)-methylpseudouridine(1915) in 23S rRNA + S-adenosyl-L-homocysteine + H(+)</text>
        <dbReference type="Rhea" id="RHEA:42752"/>
        <dbReference type="Rhea" id="RHEA-COMP:10221"/>
        <dbReference type="Rhea" id="RHEA-COMP:10222"/>
        <dbReference type="ChEBI" id="CHEBI:15378"/>
        <dbReference type="ChEBI" id="CHEBI:57856"/>
        <dbReference type="ChEBI" id="CHEBI:59789"/>
        <dbReference type="ChEBI" id="CHEBI:65314"/>
        <dbReference type="ChEBI" id="CHEBI:74486"/>
        <dbReference type="EC" id="2.1.1.177"/>
    </reaction>
</comment>
<evidence type="ECO:0000313" key="9">
    <source>
        <dbReference type="Proteomes" id="UP001407405"/>
    </source>
</evidence>
<dbReference type="NCBIfam" id="TIGR00246">
    <property type="entry name" value="tRNA_RlmH_YbeA"/>
    <property type="match status" value="1"/>
</dbReference>
<evidence type="ECO:0000256" key="4">
    <source>
        <dbReference type="ARBA" id="ARBA00022679"/>
    </source>
</evidence>
<dbReference type="PIRSF" id="PIRSF004505">
    <property type="entry name" value="MT_bac"/>
    <property type="match status" value="1"/>
</dbReference>
<comment type="subunit">
    <text evidence="7">Homodimer.</text>
</comment>
<dbReference type="Pfam" id="PF02590">
    <property type="entry name" value="SPOUT_MTase"/>
    <property type="match status" value="1"/>
</dbReference>
<keyword evidence="4 7" id="KW-0808">Transferase</keyword>
<dbReference type="HAMAP" id="MF_00658">
    <property type="entry name" value="23SrRNA_methyltr_H"/>
    <property type="match status" value="1"/>
</dbReference>
<dbReference type="InterPro" id="IPR029026">
    <property type="entry name" value="tRNA_m1G_MTases_N"/>
</dbReference>
<sequence length="159" mass="18052">MQLTILSVGKIKEKYVKQGVDEYVKRLSRYCQLQLVEVPDEKAPENLSPAEEEQVKKREGEQLLKRMGDHQHVIALAIDGKQHSSEGLAHHLHQLGLTGKSNVVFVIGGSLGLAEAVLKRANESISFSLMTFPHQLMKVLLLEQVYRAFRINRNEPYHK</sequence>
<dbReference type="Gene3D" id="3.40.1280.10">
    <property type="match status" value="1"/>
</dbReference>
<dbReference type="GO" id="GO:0008168">
    <property type="term" value="F:methyltransferase activity"/>
    <property type="evidence" value="ECO:0007669"/>
    <property type="project" value="UniProtKB-KW"/>
</dbReference>
<evidence type="ECO:0000256" key="7">
    <source>
        <dbReference type="HAMAP-Rule" id="MF_00658"/>
    </source>
</evidence>
<comment type="subcellular location">
    <subcellularLocation>
        <location evidence="7">Cytoplasm</location>
    </subcellularLocation>
</comment>
<gene>
    <name evidence="7 8" type="primary">rlmH</name>
    <name evidence="8" type="ORF">AAIG11_04820</name>
</gene>
<proteinExistence type="inferred from homology"/>
<comment type="caution">
    <text evidence="8">The sequence shown here is derived from an EMBL/GenBank/DDBJ whole genome shotgun (WGS) entry which is preliminary data.</text>
</comment>
<keyword evidence="9" id="KW-1185">Reference proteome</keyword>
<dbReference type="RefSeq" id="WP_343185115.1">
    <property type="nucleotide sequence ID" value="NZ_JBCITM010000003.1"/>
</dbReference>
<evidence type="ECO:0000256" key="5">
    <source>
        <dbReference type="ARBA" id="ARBA00022691"/>
    </source>
</evidence>
<comment type="function">
    <text evidence="7">Specifically methylates the pseudouridine at position 1915 (m3Psi1915) in 23S rRNA.</text>
</comment>
<accession>A0ABU9VRJ5</accession>
<keyword evidence="1 7" id="KW-0963">Cytoplasm</keyword>
<evidence type="ECO:0000256" key="3">
    <source>
        <dbReference type="ARBA" id="ARBA00022603"/>
    </source>
</evidence>
<evidence type="ECO:0000313" key="8">
    <source>
        <dbReference type="EMBL" id="MEN1759787.1"/>
    </source>
</evidence>
<dbReference type="PANTHER" id="PTHR33603">
    <property type="entry name" value="METHYLTRANSFERASE"/>
    <property type="match status" value="1"/>
</dbReference>
<feature type="binding site" evidence="7">
    <location>
        <position position="76"/>
    </location>
    <ligand>
        <name>S-adenosyl-L-methionine</name>
        <dbReference type="ChEBI" id="CHEBI:59789"/>
    </ligand>
</feature>
<dbReference type="CDD" id="cd18081">
    <property type="entry name" value="RlmH-like"/>
    <property type="match status" value="1"/>
</dbReference>
<comment type="similarity">
    <text evidence="6 7">Belongs to the RNA methyltransferase RlmH family.</text>
</comment>
<name>A0ABU9VRJ5_9CLOT</name>
<evidence type="ECO:0000256" key="6">
    <source>
        <dbReference type="ARBA" id="ARBA00038303"/>
    </source>
</evidence>
<dbReference type="PANTHER" id="PTHR33603:SF1">
    <property type="entry name" value="RIBOSOMAL RNA LARGE SUBUNIT METHYLTRANSFERASE H"/>
    <property type="match status" value="1"/>
</dbReference>
<keyword evidence="2 7" id="KW-0698">rRNA processing</keyword>
<keyword evidence="5 7" id="KW-0949">S-adenosyl-L-methionine</keyword>
<evidence type="ECO:0000256" key="2">
    <source>
        <dbReference type="ARBA" id="ARBA00022552"/>
    </source>
</evidence>
<evidence type="ECO:0000256" key="1">
    <source>
        <dbReference type="ARBA" id="ARBA00022490"/>
    </source>
</evidence>
<dbReference type="SUPFAM" id="SSF75217">
    <property type="entry name" value="alpha/beta knot"/>
    <property type="match status" value="1"/>
</dbReference>
<feature type="binding site" evidence="7">
    <location>
        <begin position="127"/>
        <end position="132"/>
    </location>
    <ligand>
        <name>S-adenosyl-L-methionine</name>
        <dbReference type="ChEBI" id="CHEBI:59789"/>
    </ligand>
</feature>
<organism evidence="8 9">
    <name type="scientific">Anoxynatronum sibiricum</name>
    <dbReference type="NCBI Taxonomy" id="210623"/>
    <lineage>
        <taxon>Bacteria</taxon>
        <taxon>Bacillati</taxon>
        <taxon>Bacillota</taxon>
        <taxon>Clostridia</taxon>
        <taxon>Eubacteriales</taxon>
        <taxon>Clostridiaceae</taxon>
        <taxon>Anoxynatronum</taxon>
    </lineage>
</organism>
<dbReference type="EMBL" id="JBCITM010000003">
    <property type="protein sequence ID" value="MEN1759787.1"/>
    <property type="molecule type" value="Genomic_DNA"/>
</dbReference>
<dbReference type="NCBIfam" id="NF000985">
    <property type="entry name" value="PRK00103.1-3"/>
    <property type="match status" value="1"/>
</dbReference>
<feature type="binding site" evidence="7">
    <location>
        <position position="108"/>
    </location>
    <ligand>
        <name>S-adenosyl-L-methionine</name>
        <dbReference type="ChEBI" id="CHEBI:59789"/>
    </ligand>
</feature>
<dbReference type="Proteomes" id="UP001407405">
    <property type="component" value="Unassembled WGS sequence"/>
</dbReference>
<dbReference type="GO" id="GO:0032259">
    <property type="term" value="P:methylation"/>
    <property type="evidence" value="ECO:0007669"/>
    <property type="project" value="UniProtKB-KW"/>
</dbReference>
<dbReference type="InterPro" id="IPR029028">
    <property type="entry name" value="Alpha/beta_knot_MTases"/>
</dbReference>
<dbReference type="InterPro" id="IPR003742">
    <property type="entry name" value="RlmH-like"/>
</dbReference>
<reference evidence="8 9" key="1">
    <citation type="submission" date="2024-04" db="EMBL/GenBank/DDBJ databases">
        <title>Genome sequencing and metabolic network reconstruction of aminoacids and betaine degradation by Anoxynatronum sibiricum.</title>
        <authorList>
            <person name="Detkova E.N."/>
            <person name="Boltjanskaja Y.V."/>
            <person name="Mardanov A.V."/>
            <person name="Kevbrin V."/>
        </authorList>
    </citation>
    <scope>NUCLEOTIDE SEQUENCE [LARGE SCALE GENOMIC DNA]</scope>
    <source>
        <strain evidence="8 9">Z-7981</strain>
    </source>
</reference>
<protein>
    <recommendedName>
        <fullName evidence="7">Ribosomal RNA large subunit methyltransferase H</fullName>
        <ecNumber evidence="7">2.1.1.177</ecNumber>
    </recommendedName>
    <alternativeName>
        <fullName evidence="7">23S rRNA (pseudouridine1915-N3)-methyltransferase</fullName>
    </alternativeName>
    <alternativeName>
        <fullName evidence="7">23S rRNA m3Psi1915 methyltransferase</fullName>
    </alternativeName>
    <alternativeName>
        <fullName evidence="7">rRNA (pseudouridine-N3-)-methyltransferase RlmH</fullName>
    </alternativeName>
</protein>
<keyword evidence="3 7" id="KW-0489">Methyltransferase</keyword>